<keyword evidence="3 4" id="KW-0067">ATP-binding</keyword>
<dbReference type="SUPFAM" id="SSF57184">
    <property type="entry name" value="Growth factor receptor domain"/>
    <property type="match status" value="4"/>
</dbReference>
<keyword evidence="7" id="KW-0808">Transferase</keyword>
<keyword evidence="1" id="KW-0723">Serine/threonine-protein kinase</keyword>
<dbReference type="GO" id="GO:0005524">
    <property type="term" value="F:ATP binding"/>
    <property type="evidence" value="ECO:0007669"/>
    <property type="project" value="UniProtKB-UniRule"/>
</dbReference>
<dbReference type="OrthoDB" id="4062651at2759"/>
<keyword evidence="5" id="KW-1133">Transmembrane helix</keyword>
<dbReference type="Pfam" id="PF07714">
    <property type="entry name" value="PK_Tyr_Ser-Thr"/>
    <property type="match status" value="1"/>
</dbReference>
<dbReference type="InterPro" id="IPR009030">
    <property type="entry name" value="Growth_fac_rcpt_cys_sf"/>
</dbReference>
<evidence type="ECO:0000256" key="4">
    <source>
        <dbReference type="PROSITE-ProRule" id="PRU10141"/>
    </source>
</evidence>
<evidence type="ECO:0000259" key="6">
    <source>
        <dbReference type="PROSITE" id="PS50011"/>
    </source>
</evidence>
<gene>
    <name evidence="7" type="ORF">EIN_211500</name>
</gene>
<dbReference type="PROSITE" id="PS00108">
    <property type="entry name" value="PROTEIN_KINASE_ST"/>
    <property type="match status" value="1"/>
</dbReference>
<dbReference type="InterPro" id="IPR008271">
    <property type="entry name" value="Ser/Thr_kinase_AS"/>
</dbReference>
<name>A0A0A1TUW7_ENTIV</name>
<organism evidence="7 8">
    <name type="scientific">Entamoeba invadens IP1</name>
    <dbReference type="NCBI Taxonomy" id="370355"/>
    <lineage>
        <taxon>Eukaryota</taxon>
        <taxon>Amoebozoa</taxon>
        <taxon>Evosea</taxon>
        <taxon>Archamoebae</taxon>
        <taxon>Mastigamoebida</taxon>
        <taxon>Entamoebidae</taxon>
        <taxon>Entamoeba</taxon>
    </lineage>
</organism>
<sequence length="1167" mass="130617">MTQTTSPIFNGEISMSGNEVVIPSKSQCFDFSYSTTEISFPNIQTNEVSTLFLLNNKLVRFCPIKSMNNTVVCTMNTDGSFTDTLCPCVSDNNTDCVIQINYLSLTSLQLDKYNPSRFFIENRDSTFSSKKAANVNAWSAIKIGGNSIFNFLEGLSNFFVGVDKGTTLFLTSQFYLFDDKSTFFDTEIEVTTSSIKTNKMAEKTILCQSLLVQNSKLQCIKCESGYYEFGTVGCMQESNTANCQTYDNKGKCAYCKIQYYLDPINLICKDCPNYCLRCNDTTCLLCDQNYILSGGKCLSKSSQCQNSFHDRCTKCEVGKSINSNGVCINCGTTCDSCSSSDKCNLCKKGFGVLAQNKTCGKESSVLYTSNNNAISCYSNFVLENSTCILCSEKYPNCMVCDMNNCLVCQTNFIFTGSNQKCVSKESAHCNAISNSICISCEQKFYLEEENCSPCGENCDVCRNNSLCSICTSPYYNHNGICEENKRDNCNTEGEASCLRCEDSFYFDDQSTPMSSNCTKCSPNCLTCTTYSRCLSCSDSLFLVGNTCQTMNEGCTKAMISGGGCAICENGYYRDGIECKKCDDSCKSCQYNTVCYECSDNYFWATSTSCKNYSYLTNCVSGKESVNGCTQCLDGFYIATPFCLSCQENCLLCDSTLCTKCVDNYILKNSQCYALNQVENCIKASDGLCTMCNKGYQLNTEKNGCVYQLNVFVIIGPIIGAVLFITIILLMFVFVTYKLYSRIPADERNKQIHIFDMTKTNVTMKSVNKSYIVSDKEAILFGCETMLPVGVISTDVLNVGNKSKNTIKVQFVFKHNIHSTTKYTLNIFPQVVTLRQNKACTFNFQITPLCTTRIDEVLILTVKNISSGVEDNFSFEMSGDTEISTSIDPDELVEEKKIGEGGFGIIYKGTFRENCVAIKKMKTIVEDDESLNEFKKEVQMLDKFRCDYIIYFYGAVLIPSRICMVTEFAEFGSLKDLIRNFEEPSEKLRLKFCLDAAKGIDYLHTNGILHRDIKPDNILVINLDEGVGINAKLTDFGASRNINLLQTNMTFTKGIGTPVYMAPEILNKKKYKTPADIYSFGVSMYEIVGWCDAFPQTDPMFKYSWCIANFVMDGKRLPKTDNMHQDVYNIIDKAWASNPKERTCIKGIIDELEKYYNTFNANIVVVPH</sequence>
<keyword evidence="2 4" id="KW-0547">Nucleotide-binding</keyword>
<dbReference type="PROSITE" id="PS50011">
    <property type="entry name" value="PROTEIN_KINASE_DOM"/>
    <property type="match status" value="1"/>
</dbReference>
<dbReference type="InterPro" id="IPR011009">
    <property type="entry name" value="Kinase-like_dom_sf"/>
</dbReference>
<reference evidence="7 8" key="1">
    <citation type="submission" date="2012-10" db="EMBL/GenBank/DDBJ databases">
        <authorList>
            <person name="Zafar N."/>
            <person name="Inman J."/>
            <person name="Hall N."/>
            <person name="Lorenzi H."/>
            <person name="Caler E."/>
        </authorList>
    </citation>
    <scope>NUCLEOTIDE SEQUENCE [LARGE SCALE GENOMIC DNA]</scope>
    <source>
        <strain evidence="7 8">IP1</strain>
    </source>
</reference>
<accession>A0A0A1TUW7</accession>
<dbReference type="Gene3D" id="2.10.220.10">
    <property type="entry name" value="Hormone Receptor, Insulin-like Growth Factor Receptor 1, Chain A, domain 2"/>
    <property type="match status" value="1"/>
</dbReference>
<dbReference type="Gene3D" id="3.30.200.20">
    <property type="entry name" value="Phosphorylase Kinase, domain 1"/>
    <property type="match status" value="1"/>
</dbReference>
<evidence type="ECO:0000256" key="5">
    <source>
        <dbReference type="SAM" id="Phobius"/>
    </source>
</evidence>
<evidence type="ECO:0000313" key="7">
    <source>
        <dbReference type="EMBL" id="ELP84060.1"/>
    </source>
</evidence>
<dbReference type="Gene3D" id="1.10.510.10">
    <property type="entry name" value="Transferase(Phosphotransferase) domain 1"/>
    <property type="match status" value="1"/>
</dbReference>
<dbReference type="VEuPathDB" id="AmoebaDB:EIN_211500"/>
<feature type="transmembrane region" description="Helical" evidence="5">
    <location>
        <begin position="710"/>
        <end position="739"/>
    </location>
</feature>
<dbReference type="PROSITE" id="PS00107">
    <property type="entry name" value="PROTEIN_KINASE_ATP"/>
    <property type="match status" value="1"/>
</dbReference>
<dbReference type="InterPro" id="IPR001245">
    <property type="entry name" value="Ser-Thr/Tyr_kinase_cat_dom"/>
</dbReference>
<keyword evidence="8" id="KW-1185">Reference proteome</keyword>
<feature type="domain" description="Protein kinase" evidence="6">
    <location>
        <begin position="891"/>
        <end position="1155"/>
    </location>
</feature>
<dbReference type="SMART" id="SM00220">
    <property type="entry name" value="S_TKc"/>
    <property type="match status" value="1"/>
</dbReference>
<dbReference type="InterPro" id="IPR017441">
    <property type="entry name" value="Protein_kinase_ATP_BS"/>
</dbReference>
<dbReference type="InterPro" id="IPR053215">
    <property type="entry name" value="TKL_Ser/Thr_kinase"/>
</dbReference>
<evidence type="ECO:0000256" key="3">
    <source>
        <dbReference type="ARBA" id="ARBA00022840"/>
    </source>
</evidence>
<dbReference type="GeneID" id="14883062"/>
<dbReference type="EMBL" id="KB207169">
    <property type="protein sequence ID" value="ELP84060.1"/>
    <property type="molecule type" value="Genomic_DNA"/>
</dbReference>
<dbReference type="EC" id="2.7.10.2" evidence="7"/>
<feature type="binding site" evidence="4">
    <location>
        <position position="919"/>
    </location>
    <ligand>
        <name>ATP</name>
        <dbReference type="ChEBI" id="CHEBI:30616"/>
    </ligand>
</feature>
<protein>
    <submittedName>
        <fullName evidence="7">Protein serine/threonine kinase, putative</fullName>
        <ecNumber evidence="7">2.7.10.2</ecNumber>
    </submittedName>
</protein>
<dbReference type="InterPro" id="IPR006212">
    <property type="entry name" value="Furin_repeat"/>
</dbReference>
<keyword evidence="5" id="KW-0472">Membrane</keyword>
<dbReference type="SUPFAM" id="SSF56112">
    <property type="entry name" value="Protein kinase-like (PK-like)"/>
    <property type="match status" value="1"/>
</dbReference>
<proteinExistence type="predicted"/>
<dbReference type="PANTHER" id="PTHR45756:SF1">
    <property type="entry name" value="PROTEIN KINASE DOMAIN CONTAINING PROTEIN"/>
    <property type="match status" value="1"/>
</dbReference>
<dbReference type="AlphaFoldDB" id="A0A0A1TUW7"/>
<dbReference type="KEGG" id="eiv:EIN_211500"/>
<keyword evidence="7" id="KW-0418">Kinase</keyword>
<evidence type="ECO:0000256" key="1">
    <source>
        <dbReference type="ARBA" id="ARBA00022527"/>
    </source>
</evidence>
<dbReference type="InterPro" id="IPR000719">
    <property type="entry name" value="Prot_kinase_dom"/>
</dbReference>
<evidence type="ECO:0000256" key="2">
    <source>
        <dbReference type="ARBA" id="ARBA00022741"/>
    </source>
</evidence>
<dbReference type="PANTHER" id="PTHR45756">
    <property type="entry name" value="PALMITOYLTRANSFERASE"/>
    <property type="match status" value="1"/>
</dbReference>
<evidence type="ECO:0000313" key="8">
    <source>
        <dbReference type="Proteomes" id="UP000014680"/>
    </source>
</evidence>
<dbReference type="RefSeq" id="XP_004183406.1">
    <property type="nucleotide sequence ID" value="XM_004183358.1"/>
</dbReference>
<dbReference type="SMART" id="SM00261">
    <property type="entry name" value="FU"/>
    <property type="match status" value="7"/>
</dbReference>
<keyword evidence="5" id="KW-0812">Transmembrane</keyword>
<dbReference type="Proteomes" id="UP000014680">
    <property type="component" value="Unassembled WGS sequence"/>
</dbReference>
<dbReference type="GO" id="GO:0004715">
    <property type="term" value="F:non-membrane spanning protein tyrosine kinase activity"/>
    <property type="evidence" value="ECO:0007669"/>
    <property type="project" value="UniProtKB-EC"/>
</dbReference>